<dbReference type="AlphaFoldDB" id="F7EWH8"/>
<accession>F7EWH8</accession>
<sequence>MRKTHQLTETEAAGTGPGQASAGPLFRFPALNIKLAFLRLCEDSEDRVIYPAIMCHLRGRCQDHVGTFAKVGTAKIDERKWQSMKENNQIWNKMDTGDDFGRSSLSGSVIRMPLGQLRVALIVGSSA</sequence>
<protein>
    <submittedName>
        <fullName evidence="1">LRRGT00045</fullName>
    </submittedName>
</protein>
<dbReference type="EMBL" id="AY383700">
    <property type="protein sequence ID" value="AAQ96258.1"/>
    <property type="molecule type" value="mRNA"/>
</dbReference>
<proteinExistence type="evidence at transcript level"/>
<dbReference type="HOGENOM" id="CLU_2283957_0_0_1"/>
<gene>
    <name evidence="2" type="primary">LOC499541</name>
    <name evidence="2" type="ORF">rCG_65862</name>
</gene>
<dbReference type="EMBL" id="CH474058">
    <property type="protein sequence ID" value="EDL82975.1"/>
    <property type="molecule type" value="Genomic_DNA"/>
</dbReference>
<organism evidence="1">
    <name type="scientific">Rattus norvegicus</name>
    <name type="common">Rat</name>
    <dbReference type="NCBI Taxonomy" id="10116"/>
    <lineage>
        <taxon>Eukaryota</taxon>
        <taxon>Metazoa</taxon>
        <taxon>Chordata</taxon>
        <taxon>Craniata</taxon>
        <taxon>Vertebrata</taxon>
        <taxon>Euteleostomi</taxon>
        <taxon>Mammalia</taxon>
        <taxon>Eutheria</taxon>
        <taxon>Euarchontoglires</taxon>
        <taxon>Glires</taxon>
        <taxon>Rodentia</taxon>
        <taxon>Myomorpha</taxon>
        <taxon>Muroidea</taxon>
        <taxon>Muridae</taxon>
        <taxon>Murinae</taxon>
        <taxon>Rattus</taxon>
    </lineage>
</organism>
<reference evidence="2" key="3">
    <citation type="submission" date="2005-07" db="EMBL/GenBank/DDBJ databases">
        <authorList>
            <person name="Mural R.J."/>
            <person name="Li P.W."/>
            <person name="Adams M.D."/>
            <person name="Amanatides P.G."/>
            <person name="Baden-Tillson H."/>
            <person name="Barnstead M."/>
            <person name="Chin S.H."/>
            <person name="Dew I."/>
            <person name="Evans C.A."/>
            <person name="Ferriera S."/>
            <person name="Flanigan M."/>
            <person name="Fosler C."/>
            <person name="Glodek A."/>
            <person name="Gu Z."/>
            <person name="Holt R.A."/>
            <person name="Jennings D."/>
            <person name="Kraft C.L."/>
            <person name="Lu F."/>
            <person name="Nguyen T."/>
            <person name="Nusskern D.R."/>
            <person name="Pfannkoch C.M."/>
            <person name="Sitter C."/>
            <person name="Sutton G.G."/>
            <person name="Venter J.C."/>
            <person name="Wang Z."/>
            <person name="Woodage T."/>
            <person name="Zheng X.H."/>
            <person name="Zhong F."/>
        </authorList>
    </citation>
    <scope>NUCLEOTIDE SEQUENCE</scope>
    <source>
        <strain evidence="2">BN</strain>
    </source>
</reference>
<evidence type="ECO:0000313" key="2">
    <source>
        <dbReference type="EMBL" id="EDL82975.1"/>
    </source>
</evidence>
<evidence type="ECO:0000313" key="1">
    <source>
        <dbReference type="EMBL" id="AAQ96258.1"/>
    </source>
</evidence>
<name>F7EWH8_RAT</name>
<dbReference type="Proteomes" id="UP000234681">
    <property type="component" value="Chromosome 2"/>
</dbReference>
<dbReference type="OrthoDB" id="10351634at2759"/>
<reference evidence="2" key="2">
    <citation type="journal article" date="2005" name="Genome Res.">
        <title>Gene and alternative splicing annotation with AIR.</title>
        <authorList>
            <person name="Florea L."/>
            <person name="Di Francesco V."/>
            <person name="Miller J."/>
            <person name="Turner R."/>
            <person name="Yao A."/>
            <person name="Harris M."/>
            <person name="Walenz B."/>
            <person name="Mobarry C."/>
            <person name="Merkulov G.V."/>
            <person name="Charlab R."/>
            <person name="Dew I."/>
            <person name="Deng Z."/>
            <person name="Istrail S."/>
            <person name="Li P."/>
            <person name="Sutton G."/>
        </authorList>
    </citation>
    <scope>NUCLEOTIDE SEQUENCE</scope>
    <source>
        <strain evidence="2">BN</strain>
    </source>
</reference>
<reference evidence="1" key="1">
    <citation type="submission" date="2003-09" db="EMBL/GenBank/DDBJ databases">
        <title>Liver regeneration after PH.</title>
        <authorList>
            <person name="Xu C.S."/>
            <person name="Chang C.F."/>
            <person name="Han H.P."/>
            <person name="Wang G.P."/>
            <person name="Chai L.Q."/>
            <person name="Yuan J.Y."/>
            <person name="Yang K.J."/>
            <person name="Zhao L.F."/>
            <person name="Ma H."/>
            <person name="Wang L."/>
            <person name="Wang S.F."/>
            <person name="Xing X.K."/>
            <person name="Shen G.M."/>
            <person name="Shi J.B."/>
            <person name="Rahman S."/>
            <person name="Wang Q.N."/>
            <person name="Zhang J.B."/>
        </authorList>
    </citation>
    <scope>NUCLEOTIDE SEQUENCE</scope>
    <source>
        <strain evidence="1">Sprague-Dawley</strain>
    </source>
</reference>